<name>A0A4R2KZ56_9GAMM</name>
<protein>
    <recommendedName>
        <fullName evidence="3">Zinc-dependent peptidase</fullName>
    </recommendedName>
</protein>
<organism evidence="1 2">
    <name type="scientific">Plasticicumulans lactativorans</name>
    <dbReference type="NCBI Taxonomy" id="1133106"/>
    <lineage>
        <taxon>Bacteria</taxon>
        <taxon>Pseudomonadati</taxon>
        <taxon>Pseudomonadota</taxon>
        <taxon>Gammaproteobacteria</taxon>
        <taxon>Candidatus Competibacteraceae</taxon>
        <taxon>Plasticicumulans</taxon>
    </lineage>
</organism>
<evidence type="ECO:0008006" key="3">
    <source>
        <dbReference type="Google" id="ProtNLM"/>
    </source>
</evidence>
<dbReference type="InterPro" id="IPR042252">
    <property type="entry name" value="MtfA_N"/>
</dbReference>
<dbReference type="PANTHER" id="PTHR30164:SF2">
    <property type="entry name" value="PROTEIN MTFA"/>
    <property type="match status" value="1"/>
</dbReference>
<dbReference type="CDD" id="cd20169">
    <property type="entry name" value="Peptidase_M90_mtfA"/>
    <property type="match status" value="1"/>
</dbReference>
<comment type="caution">
    <text evidence="1">The sequence shown here is derived from an EMBL/GenBank/DDBJ whole genome shotgun (WGS) entry which is preliminary data.</text>
</comment>
<proteinExistence type="predicted"/>
<dbReference type="InterPro" id="IPR010384">
    <property type="entry name" value="MtfA_fam"/>
</dbReference>
<gene>
    <name evidence="1" type="ORF">EV699_1453</name>
</gene>
<dbReference type="Proteomes" id="UP000295765">
    <property type="component" value="Unassembled WGS sequence"/>
</dbReference>
<keyword evidence="2" id="KW-1185">Reference proteome</keyword>
<dbReference type="SUPFAM" id="SSF55486">
    <property type="entry name" value="Metalloproteases ('zincins'), catalytic domain"/>
    <property type="match status" value="1"/>
</dbReference>
<dbReference type="GO" id="GO:0008237">
    <property type="term" value="F:metallopeptidase activity"/>
    <property type="evidence" value="ECO:0007669"/>
    <property type="project" value="InterPro"/>
</dbReference>
<dbReference type="EMBL" id="SLWY01000045">
    <property type="protein sequence ID" value="TCO75568.1"/>
    <property type="molecule type" value="Genomic_DNA"/>
</dbReference>
<reference evidence="1 2" key="1">
    <citation type="submission" date="2019-03" db="EMBL/GenBank/DDBJ databases">
        <title>Genomic Encyclopedia of Type Strains, Phase IV (KMG-IV): sequencing the most valuable type-strain genomes for metagenomic binning, comparative biology and taxonomic classification.</title>
        <authorList>
            <person name="Goeker M."/>
        </authorList>
    </citation>
    <scope>NUCLEOTIDE SEQUENCE [LARGE SCALE GENOMIC DNA]</scope>
    <source>
        <strain evidence="1 2">DSM 25287</strain>
    </source>
</reference>
<dbReference type="InterPro" id="IPR024079">
    <property type="entry name" value="MetalloPept_cat_dom_sf"/>
</dbReference>
<sequence length="258" mass="28542">MGWLREWRRRRVLARTPLEPAAWEAALAAWPVLAGLNAVERARLRDLAILFLHEKAIEPVEGFALDAAERLRLAALACLPVLYLGLDWYRGWASIIVYPGVFMARHEWTDAAGVVHHVRRPLSGEAWERGPVLLSWDDVEGSAALDGYNVVLHELAHKLDMLNGEPNGLPPLPAGMRVAAWAAAFGAAYEDFCRRVDAGEDTPLDPYASDSPEEFFAVLSEAFFEQPGLLAAEYPAVYAQLAAFYRQDPRTRLAAGPA</sequence>
<dbReference type="PANTHER" id="PTHR30164">
    <property type="entry name" value="MTFA PEPTIDASE"/>
    <property type="match status" value="1"/>
</dbReference>
<dbReference type="GO" id="GO:0004177">
    <property type="term" value="F:aminopeptidase activity"/>
    <property type="evidence" value="ECO:0007669"/>
    <property type="project" value="TreeGrafter"/>
</dbReference>
<dbReference type="Gene3D" id="1.10.472.150">
    <property type="entry name" value="Glucose-regulated metallo-peptidase M90, N-terminal domain"/>
    <property type="match status" value="1"/>
</dbReference>
<accession>A0A4R2KZ56</accession>
<dbReference type="GO" id="GO:0005829">
    <property type="term" value="C:cytosol"/>
    <property type="evidence" value="ECO:0007669"/>
    <property type="project" value="TreeGrafter"/>
</dbReference>
<dbReference type="FunFam" id="3.40.390.10:FF:000012">
    <property type="entry name" value="Protein MtfA"/>
    <property type="match status" value="1"/>
</dbReference>
<dbReference type="RefSeq" id="WP_132546002.1">
    <property type="nucleotide sequence ID" value="NZ_SLWY01000045.1"/>
</dbReference>
<dbReference type="AlphaFoldDB" id="A0A4R2KZ56"/>
<dbReference type="OrthoDB" id="9786424at2"/>
<dbReference type="Pfam" id="PF06167">
    <property type="entry name" value="Peptidase_M90"/>
    <property type="match status" value="1"/>
</dbReference>
<evidence type="ECO:0000313" key="1">
    <source>
        <dbReference type="EMBL" id="TCO75568.1"/>
    </source>
</evidence>
<dbReference type="Gene3D" id="3.40.390.10">
    <property type="entry name" value="Collagenase (Catalytic Domain)"/>
    <property type="match status" value="1"/>
</dbReference>
<evidence type="ECO:0000313" key="2">
    <source>
        <dbReference type="Proteomes" id="UP000295765"/>
    </source>
</evidence>